<dbReference type="RefSeq" id="WP_345607584.1">
    <property type="nucleotide sequence ID" value="NZ_BAABJO010000019.1"/>
</dbReference>
<feature type="compositionally biased region" description="Low complexity" evidence="1">
    <location>
        <begin position="304"/>
        <end position="320"/>
    </location>
</feature>
<evidence type="ECO:0000313" key="4">
    <source>
        <dbReference type="Proteomes" id="UP001500804"/>
    </source>
</evidence>
<sequence>MSVQPAIVPPPEPHRPRLSLVAPRVHTLVTLGDSTAAGLGDPMPGGGWRGFPVLLAEALGARLVNPAVTGARVADVRRDQLPVALAAEPDVAVVFVGMNDTLRSDFDPARMRADLAATVGALRSAGAHVVLMRYHDHTRVFPLPAPLRRALWRRVVALNAAVDAVVDGAVDGAADGVVAAGGGIGVLDLDALPGGYEPAAWAIDRLHPSELGHRILAAGLATLVADAGFAVPGPVSLRCGGGREVTVLHRAAWLVFKGVPWLVRRGRDLGPVIVQGLAGELRAAWRGRRLVRRPGAPAPEPRARWAWRSRAAPRSATAGPGCRWDRSR</sequence>
<dbReference type="GO" id="GO:0016787">
    <property type="term" value="F:hydrolase activity"/>
    <property type="evidence" value="ECO:0007669"/>
    <property type="project" value="UniProtKB-KW"/>
</dbReference>
<dbReference type="SUPFAM" id="SSF52266">
    <property type="entry name" value="SGNH hydrolase"/>
    <property type="match status" value="1"/>
</dbReference>
<name>A0ABP9NNL7_9PSEU</name>
<dbReference type="CDD" id="cd01832">
    <property type="entry name" value="SGNH_hydrolase_like_1"/>
    <property type="match status" value="1"/>
</dbReference>
<protein>
    <submittedName>
        <fullName evidence="3">SGNH/GDSL hydrolase family protein</fullName>
    </submittedName>
</protein>
<organism evidence="3 4">
    <name type="scientific">Pseudonocardia adelaidensis</name>
    <dbReference type="NCBI Taxonomy" id="648754"/>
    <lineage>
        <taxon>Bacteria</taxon>
        <taxon>Bacillati</taxon>
        <taxon>Actinomycetota</taxon>
        <taxon>Actinomycetes</taxon>
        <taxon>Pseudonocardiales</taxon>
        <taxon>Pseudonocardiaceae</taxon>
        <taxon>Pseudonocardia</taxon>
    </lineage>
</organism>
<evidence type="ECO:0000313" key="3">
    <source>
        <dbReference type="EMBL" id="GAA5128796.1"/>
    </source>
</evidence>
<proteinExistence type="predicted"/>
<comment type="caution">
    <text evidence="3">The sequence shown here is derived from an EMBL/GenBank/DDBJ whole genome shotgun (WGS) entry which is preliminary data.</text>
</comment>
<dbReference type="PANTHER" id="PTHR43784:SF2">
    <property type="entry name" value="GDSL-LIKE LIPASE_ACYLHYDROLASE, PUTATIVE (AFU_ORTHOLOGUE AFUA_2G00820)-RELATED"/>
    <property type="match status" value="1"/>
</dbReference>
<evidence type="ECO:0000256" key="1">
    <source>
        <dbReference type="SAM" id="MobiDB-lite"/>
    </source>
</evidence>
<dbReference type="EMBL" id="BAABJO010000019">
    <property type="protein sequence ID" value="GAA5128796.1"/>
    <property type="molecule type" value="Genomic_DNA"/>
</dbReference>
<dbReference type="PANTHER" id="PTHR43784">
    <property type="entry name" value="GDSL-LIKE LIPASE/ACYLHYDROLASE, PUTATIVE (AFU_ORTHOLOGUE AFUA_2G00820)-RELATED"/>
    <property type="match status" value="1"/>
</dbReference>
<keyword evidence="4" id="KW-1185">Reference proteome</keyword>
<gene>
    <name evidence="3" type="ORF">GCM10023320_48340</name>
</gene>
<reference evidence="4" key="1">
    <citation type="journal article" date="2019" name="Int. J. Syst. Evol. Microbiol.">
        <title>The Global Catalogue of Microorganisms (GCM) 10K type strain sequencing project: providing services to taxonomists for standard genome sequencing and annotation.</title>
        <authorList>
            <consortium name="The Broad Institute Genomics Platform"/>
            <consortium name="The Broad Institute Genome Sequencing Center for Infectious Disease"/>
            <person name="Wu L."/>
            <person name="Ma J."/>
        </authorList>
    </citation>
    <scope>NUCLEOTIDE SEQUENCE [LARGE SCALE GENOMIC DNA]</scope>
    <source>
        <strain evidence="4">JCM 18302</strain>
    </source>
</reference>
<dbReference type="Pfam" id="PF13472">
    <property type="entry name" value="Lipase_GDSL_2"/>
    <property type="match status" value="1"/>
</dbReference>
<feature type="domain" description="SGNH hydrolase-type esterase" evidence="2">
    <location>
        <begin position="31"/>
        <end position="215"/>
    </location>
</feature>
<evidence type="ECO:0000259" key="2">
    <source>
        <dbReference type="Pfam" id="PF13472"/>
    </source>
</evidence>
<dbReference type="Gene3D" id="3.40.50.1110">
    <property type="entry name" value="SGNH hydrolase"/>
    <property type="match status" value="1"/>
</dbReference>
<accession>A0ABP9NNL7</accession>
<dbReference type="InterPro" id="IPR013830">
    <property type="entry name" value="SGNH_hydro"/>
</dbReference>
<keyword evidence="3" id="KW-0378">Hydrolase</keyword>
<dbReference type="InterPro" id="IPR036514">
    <property type="entry name" value="SGNH_hydro_sf"/>
</dbReference>
<dbReference type="InterPro" id="IPR053140">
    <property type="entry name" value="GDSL_Rv0518-like"/>
</dbReference>
<dbReference type="Proteomes" id="UP001500804">
    <property type="component" value="Unassembled WGS sequence"/>
</dbReference>
<feature type="region of interest" description="Disordered" evidence="1">
    <location>
        <begin position="293"/>
        <end position="328"/>
    </location>
</feature>